<gene>
    <name evidence="7" type="primary">cofC</name>
    <name evidence="5" type="synonym">fbiD</name>
    <name evidence="7" type="ORF">FH607_024405</name>
</gene>
<feature type="region of interest" description="Disordered" evidence="6">
    <location>
        <begin position="86"/>
        <end position="112"/>
    </location>
</feature>
<comment type="pathway">
    <text evidence="5">Cofactor biosynthesis; coenzyme F420 biosynthesis.</text>
</comment>
<dbReference type="AlphaFoldDB" id="A0A5N6A026"/>
<dbReference type="InterPro" id="IPR029044">
    <property type="entry name" value="Nucleotide-diphossugar_trans"/>
</dbReference>
<proteinExistence type="inferred from homology"/>
<comment type="function">
    <text evidence="5">Guanylyltransferase that catalyzes the activation of phosphoenolpyruvate (PEP) as enolpyruvoyl-2-diphospho-5'-guanosine, via the condensation of PEP with GTP. It is involved in the biosynthesis of coenzyme F420, a hydride carrier cofactor.</text>
</comment>
<dbReference type="SUPFAM" id="SSF53448">
    <property type="entry name" value="Nucleotide-diphospho-sugar transferases"/>
    <property type="match status" value="1"/>
</dbReference>
<dbReference type="GO" id="GO:0052645">
    <property type="term" value="P:F420-0 metabolic process"/>
    <property type="evidence" value="ECO:0007669"/>
    <property type="project" value="UniProtKB-UniRule"/>
</dbReference>
<dbReference type="OrthoDB" id="9151145at2"/>
<evidence type="ECO:0000313" key="8">
    <source>
        <dbReference type="Proteomes" id="UP000314251"/>
    </source>
</evidence>
<evidence type="ECO:0000256" key="6">
    <source>
        <dbReference type="SAM" id="MobiDB-lite"/>
    </source>
</evidence>
<name>A0A5N6A026_9ACTN</name>
<comment type="caution">
    <text evidence="7">The sequence shown here is derived from an EMBL/GenBank/DDBJ whole genome shotgun (WGS) entry which is preliminary data.</text>
</comment>
<feature type="binding site" evidence="5">
    <location>
        <position position="265"/>
    </location>
    <ligand>
        <name>phosphoenolpyruvate</name>
        <dbReference type="ChEBI" id="CHEBI:58702"/>
    </ligand>
</feature>
<evidence type="ECO:0000256" key="1">
    <source>
        <dbReference type="ARBA" id="ARBA00022679"/>
    </source>
</evidence>
<dbReference type="Gene3D" id="3.90.550.10">
    <property type="entry name" value="Spore Coat Polysaccharide Biosynthesis Protein SpsA, Chain A"/>
    <property type="match status" value="1"/>
</dbReference>
<comment type="catalytic activity">
    <reaction evidence="5">
        <text>phosphoenolpyruvate + GTP + H(+) = enolpyruvoyl-2-diphospho-5'-guanosine + diphosphate</text>
        <dbReference type="Rhea" id="RHEA:30519"/>
        <dbReference type="ChEBI" id="CHEBI:15378"/>
        <dbReference type="ChEBI" id="CHEBI:33019"/>
        <dbReference type="ChEBI" id="CHEBI:37565"/>
        <dbReference type="ChEBI" id="CHEBI:58702"/>
        <dbReference type="ChEBI" id="CHEBI:143701"/>
        <dbReference type="EC" id="2.7.7.105"/>
    </reaction>
</comment>
<dbReference type="Proteomes" id="UP000314251">
    <property type="component" value="Unassembled WGS sequence"/>
</dbReference>
<evidence type="ECO:0000313" key="7">
    <source>
        <dbReference type="EMBL" id="KAB8161532.1"/>
    </source>
</evidence>
<dbReference type="HAMAP" id="MF_02114">
    <property type="entry name" value="CofC"/>
    <property type="match status" value="1"/>
</dbReference>
<sequence>MWPIPRQSRLKKIRSTGFTRNAANRYQKPILRRDTRSPSPSCTVPTRPAADGRPSVAVGPGPVQRIAAAPPPSPGTLVRVAPPYRTRVRPRAPHPRGPARSGTRAREENDAVRDSEWGLVVPLKPLGAAKSRLADAVADAERRTLALAFAKDTVAAALAASAVRNVVVVTNDPTAARHLAALGARIVPDLPDAGLNAALEHGAAALPGRAVAALNADLPALRPAELTRVLRAAWRHRRAFLPDAAGVGTTLLAARPSVPLEPAFGGASRRRHLASGAVELPSTGVPSVRRDVDTAADLRAALELGVGPTTAACLDELPALRGKFAPVGPEGPDGTRGAGRRRDAVRTSGASES</sequence>
<dbReference type="InterPro" id="IPR002835">
    <property type="entry name" value="CofC"/>
</dbReference>
<reference evidence="7" key="1">
    <citation type="submission" date="2019-10" db="EMBL/GenBank/DDBJ databases">
        <title>Nonomuraea sp. nov., isolated from Phyllanthus amarus.</title>
        <authorList>
            <person name="Klykleung N."/>
            <person name="Tanasupawat S."/>
        </authorList>
    </citation>
    <scope>NUCLEOTIDE SEQUENCE [LARGE SCALE GENOMIC DNA]</scope>
    <source>
        <strain evidence="7">3MP-10</strain>
    </source>
</reference>
<evidence type="ECO:0000256" key="4">
    <source>
        <dbReference type="ARBA" id="ARBA00023134"/>
    </source>
</evidence>
<keyword evidence="4 5" id="KW-0342">GTP-binding</keyword>
<keyword evidence="8" id="KW-1185">Reference proteome</keyword>
<dbReference type="PANTHER" id="PTHR40392:SF1">
    <property type="entry name" value="2-PHOSPHO-L-LACTATE GUANYLYLTRANSFERASE"/>
    <property type="match status" value="1"/>
</dbReference>
<dbReference type="UniPathway" id="UPA00071"/>
<comment type="similarity">
    <text evidence="5">Belongs to the CofC family.</text>
</comment>
<protein>
    <recommendedName>
        <fullName evidence="5">Phosphoenolpyruvate guanylyltransferase</fullName>
        <shortName evidence="5">PEP guanylyltransferase</shortName>
        <ecNumber evidence="5">2.7.7.105</ecNumber>
    </recommendedName>
</protein>
<dbReference type="NCBIfam" id="TIGR03552">
    <property type="entry name" value="F420_cofC"/>
    <property type="match status" value="1"/>
</dbReference>
<dbReference type="GO" id="GO:0005525">
    <property type="term" value="F:GTP binding"/>
    <property type="evidence" value="ECO:0007669"/>
    <property type="project" value="UniProtKB-KW"/>
</dbReference>
<dbReference type="EC" id="2.7.7.105" evidence="5"/>
<dbReference type="EMBL" id="VDLY02000018">
    <property type="protein sequence ID" value="KAB8161532.1"/>
    <property type="molecule type" value="Genomic_DNA"/>
</dbReference>
<dbReference type="GO" id="GO:0043814">
    <property type="term" value="F:phospholactate guanylyltransferase activity"/>
    <property type="evidence" value="ECO:0007669"/>
    <property type="project" value="InterPro"/>
</dbReference>
<dbReference type="Pfam" id="PF01983">
    <property type="entry name" value="CofC"/>
    <property type="match status" value="1"/>
</dbReference>
<evidence type="ECO:0000256" key="2">
    <source>
        <dbReference type="ARBA" id="ARBA00022695"/>
    </source>
</evidence>
<evidence type="ECO:0000256" key="5">
    <source>
        <dbReference type="HAMAP-Rule" id="MF_02114"/>
    </source>
</evidence>
<feature type="binding site" evidence="5">
    <location>
        <position position="268"/>
    </location>
    <ligand>
        <name>phosphoenolpyruvate</name>
        <dbReference type="ChEBI" id="CHEBI:58702"/>
    </ligand>
</feature>
<organism evidence="7 8">
    <name type="scientific">Streptomyces mimosae</name>
    <dbReference type="NCBI Taxonomy" id="2586635"/>
    <lineage>
        <taxon>Bacteria</taxon>
        <taxon>Bacillati</taxon>
        <taxon>Actinomycetota</taxon>
        <taxon>Actinomycetes</taxon>
        <taxon>Kitasatosporales</taxon>
        <taxon>Streptomycetaceae</taxon>
        <taxon>Streptomyces</taxon>
    </lineage>
</organism>
<feature type="region of interest" description="Disordered" evidence="6">
    <location>
        <begin position="17"/>
        <end position="57"/>
    </location>
</feature>
<keyword evidence="2 5" id="KW-0548">Nucleotidyltransferase</keyword>
<dbReference type="PANTHER" id="PTHR40392">
    <property type="entry name" value="2-PHOSPHO-L-LACTATE GUANYLYLTRANSFERASE"/>
    <property type="match status" value="1"/>
</dbReference>
<accession>A0A5N6A026</accession>
<feature type="binding site" evidence="5">
    <location>
        <position position="249"/>
    </location>
    <ligand>
        <name>phosphoenolpyruvate</name>
        <dbReference type="ChEBI" id="CHEBI:58702"/>
    </ligand>
</feature>
<feature type="region of interest" description="Disordered" evidence="6">
    <location>
        <begin position="322"/>
        <end position="353"/>
    </location>
</feature>
<evidence type="ECO:0000256" key="3">
    <source>
        <dbReference type="ARBA" id="ARBA00022741"/>
    </source>
</evidence>
<keyword evidence="3 5" id="KW-0547">Nucleotide-binding</keyword>
<keyword evidence="1 5" id="KW-0808">Transferase</keyword>